<feature type="compositionally biased region" description="Low complexity" evidence="10">
    <location>
        <begin position="55"/>
        <end position="65"/>
    </location>
</feature>
<dbReference type="Gene3D" id="3.30.1400.10">
    <property type="entry name" value="ZipA, C-terminal FtsZ-binding domain"/>
    <property type="match status" value="1"/>
</dbReference>
<dbReference type="HAMAP" id="MF_00509">
    <property type="entry name" value="ZipA"/>
    <property type="match status" value="1"/>
</dbReference>
<dbReference type="Proteomes" id="UP001408594">
    <property type="component" value="Unassembled WGS sequence"/>
</dbReference>
<evidence type="ECO:0000256" key="3">
    <source>
        <dbReference type="ARBA" id="ARBA00022618"/>
    </source>
</evidence>
<protein>
    <recommendedName>
        <fullName evidence="8 9">Cell division protein ZipA</fullName>
    </recommendedName>
</protein>
<dbReference type="GO" id="GO:0051301">
    <property type="term" value="P:cell division"/>
    <property type="evidence" value="ECO:0007669"/>
    <property type="project" value="UniProtKB-KW"/>
</dbReference>
<evidence type="ECO:0000256" key="10">
    <source>
        <dbReference type="SAM" id="MobiDB-lite"/>
    </source>
</evidence>
<gene>
    <name evidence="8 12" type="primary">zipA</name>
    <name evidence="12" type="ORF">Maes01_02485</name>
</gene>
<accession>A0ABP9WRS9</accession>
<feature type="region of interest" description="Disordered" evidence="10">
    <location>
        <begin position="158"/>
        <end position="186"/>
    </location>
</feature>
<dbReference type="InterPro" id="IPR036765">
    <property type="entry name" value="ZipA_FtsZ-bd_C_sf"/>
</dbReference>
<dbReference type="SMART" id="SM00771">
    <property type="entry name" value="ZipA_C"/>
    <property type="match status" value="1"/>
</dbReference>
<organism evidence="12 13">
    <name type="scientific">Microbulbifer aestuariivivens</name>
    <dbReference type="NCBI Taxonomy" id="1908308"/>
    <lineage>
        <taxon>Bacteria</taxon>
        <taxon>Pseudomonadati</taxon>
        <taxon>Pseudomonadota</taxon>
        <taxon>Gammaproteobacteria</taxon>
        <taxon>Cellvibrionales</taxon>
        <taxon>Microbulbiferaceae</taxon>
        <taxon>Microbulbifer</taxon>
    </lineage>
</organism>
<feature type="region of interest" description="Disordered" evidence="10">
    <location>
        <begin position="53"/>
        <end position="123"/>
    </location>
</feature>
<dbReference type="InterPro" id="IPR007449">
    <property type="entry name" value="ZipA_FtsZ-bd_C"/>
</dbReference>
<keyword evidence="1 8" id="KW-1003">Cell membrane</keyword>
<evidence type="ECO:0000256" key="2">
    <source>
        <dbReference type="ARBA" id="ARBA00022519"/>
    </source>
</evidence>
<keyword evidence="7 8" id="KW-0131">Cell cycle</keyword>
<dbReference type="Pfam" id="PF04354">
    <property type="entry name" value="ZipA_C"/>
    <property type="match status" value="1"/>
</dbReference>
<feature type="compositionally biased region" description="Basic and acidic residues" evidence="10">
    <location>
        <begin position="73"/>
        <end position="86"/>
    </location>
</feature>
<evidence type="ECO:0000256" key="6">
    <source>
        <dbReference type="ARBA" id="ARBA00023136"/>
    </source>
</evidence>
<evidence type="ECO:0000256" key="9">
    <source>
        <dbReference type="RuleBase" id="RU003612"/>
    </source>
</evidence>
<dbReference type="SUPFAM" id="SSF64383">
    <property type="entry name" value="Cell-division protein ZipA, C-terminal domain"/>
    <property type="match status" value="1"/>
</dbReference>
<sequence length="445" mass="48571">MGNWLITILALILLLAVLDGARRAYLRHRASLRESEQLSRAMHGELYADEENEAGKAAGSGAAKSHQAVKSDPGAKRDPGVKRDGDAGAAGDSRKAKLIPSRKSRLAAKKAEAEEDYVDPEEEAKRRQIAAELPGSVRVVQRRAFEEALTVNRQVQESFLSSRKPHSKNQPQRQVPEQASLNLDEQVPTLMDSVPLDDRLEPELDESASLDALQAKPTADVDVAREVEPSAAEQPAPQEAAARPASQETAAGQVPVAGEQRNPQVSRRECGPAAAAPLPQSRAQEKPASQSKSARRERGNAEEVLIINIMAPEGDYFEGNDLLRVLLSSGLRFGEMNIFHYHQDGADDGPVVFSLANMVVPGVFDLGQMEDFATPGISLFLALPVEMEAIRAFELMLSVSREIATQLGGELKDENRSVFTAQTAEHYRQRVVEFRRRKALARALA</sequence>
<comment type="similarity">
    <text evidence="8 9">Belongs to the ZipA family.</text>
</comment>
<comment type="function">
    <text evidence="8 9">Essential cell division protein that stabilizes the FtsZ protofilaments by cross-linking them and that serves as a cytoplasmic membrane anchor for the Z ring. Also required for the recruitment to the septal ring of downstream cell division proteins.</text>
</comment>
<keyword evidence="4 8" id="KW-0812">Transmembrane</keyword>
<dbReference type="EMBL" id="BAABRT010000022">
    <property type="protein sequence ID" value="GAA5525912.1"/>
    <property type="molecule type" value="Genomic_DNA"/>
</dbReference>
<reference evidence="12 13" key="1">
    <citation type="submission" date="2024-02" db="EMBL/GenBank/DDBJ databases">
        <title>Microbulbifer aestuariivivens NBRC 112533.</title>
        <authorList>
            <person name="Ichikawa N."/>
            <person name="Katano-Makiyama Y."/>
            <person name="Hidaka K."/>
        </authorList>
    </citation>
    <scope>NUCLEOTIDE SEQUENCE [LARGE SCALE GENOMIC DNA]</scope>
    <source>
        <strain evidence="12 13">NBRC 112533</strain>
    </source>
</reference>
<feature type="compositionally biased region" description="Polar residues" evidence="10">
    <location>
        <begin position="168"/>
        <end position="183"/>
    </location>
</feature>
<evidence type="ECO:0000256" key="1">
    <source>
        <dbReference type="ARBA" id="ARBA00022475"/>
    </source>
</evidence>
<comment type="caution">
    <text evidence="12">The sequence shown here is derived from an EMBL/GenBank/DDBJ whole genome shotgun (WGS) entry which is preliminary data.</text>
</comment>
<feature type="region of interest" description="Disordered" evidence="10">
    <location>
        <begin position="226"/>
        <end position="297"/>
    </location>
</feature>
<keyword evidence="3 8" id="KW-0132">Cell division</keyword>
<keyword evidence="6 8" id="KW-0472">Membrane</keyword>
<comment type="subunit">
    <text evidence="8">Interacts with FtsZ via their C-terminal domains.</text>
</comment>
<evidence type="ECO:0000256" key="7">
    <source>
        <dbReference type="ARBA" id="ARBA00023306"/>
    </source>
</evidence>
<evidence type="ECO:0000313" key="12">
    <source>
        <dbReference type="EMBL" id="GAA5525912.1"/>
    </source>
</evidence>
<evidence type="ECO:0000256" key="4">
    <source>
        <dbReference type="ARBA" id="ARBA00022692"/>
    </source>
</evidence>
<dbReference type="PANTHER" id="PTHR38685:SF1">
    <property type="entry name" value="CELL DIVISION PROTEIN ZIPA"/>
    <property type="match status" value="1"/>
</dbReference>
<keyword evidence="13" id="KW-1185">Reference proteome</keyword>
<keyword evidence="2 8" id="KW-0997">Cell inner membrane</keyword>
<name>A0ABP9WRS9_9GAMM</name>
<proteinExistence type="inferred from homology"/>
<feature type="domain" description="ZipA C-terminal FtsZ-binding" evidence="11">
    <location>
        <begin position="301"/>
        <end position="431"/>
    </location>
</feature>
<evidence type="ECO:0000259" key="11">
    <source>
        <dbReference type="SMART" id="SM00771"/>
    </source>
</evidence>
<evidence type="ECO:0000313" key="13">
    <source>
        <dbReference type="Proteomes" id="UP001408594"/>
    </source>
</evidence>
<feature type="compositionally biased region" description="Acidic residues" evidence="10">
    <location>
        <begin position="113"/>
        <end position="122"/>
    </location>
</feature>
<dbReference type="RefSeq" id="WP_345551976.1">
    <property type="nucleotide sequence ID" value="NZ_BAABRT010000022.1"/>
</dbReference>
<feature type="compositionally biased region" description="Basic residues" evidence="10">
    <location>
        <begin position="96"/>
        <end position="108"/>
    </location>
</feature>
<keyword evidence="5 8" id="KW-1133">Transmembrane helix</keyword>
<dbReference type="PANTHER" id="PTHR38685">
    <property type="entry name" value="CELL DIVISION PROTEIN ZIPA"/>
    <property type="match status" value="1"/>
</dbReference>
<dbReference type="InterPro" id="IPR011919">
    <property type="entry name" value="Cell_div_ZipA"/>
</dbReference>
<dbReference type="NCBIfam" id="TIGR02205">
    <property type="entry name" value="septum_zipA"/>
    <property type="match status" value="1"/>
</dbReference>
<feature type="compositionally biased region" description="Low complexity" evidence="10">
    <location>
        <begin position="229"/>
        <end position="248"/>
    </location>
</feature>
<evidence type="ECO:0000256" key="5">
    <source>
        <dbReference type="ARBA" id="ARBA00022989"/>
    </source>
</evidence>
<evidence type="ECO:0000256" key="8">
    <source>
        <dbReference type="HAMAP-Rule" id="MF_00509"/>
    </source>
</evidence>
<comment type="subcellular location">
    <subcellularLocation>
        <location evidence="8">Cell inner membrane</location>
        <topology evidence="8">Single-pass type I membrane protein</topology>
    </subcellularLocation>
    <text evidence="8">Localizes to the Z ring in an FtsZ-dependent manner.</text>
</comment>